<dbReference type="CDD" id="cd00198">
    <property type="entry name" value="vWFA"/>
    <property type="match status" value="1"/>
</dbReference>
<dbReference type="GO" id="GO:0005509">
    <property type="term" value="F:calcium ion binding"/>
    <property type="evidence" value="ECO:0007669"/>
    <property type="project" value="InterPro"/>
</dbReference>
<comment type="caution">
    <text evidence="3">The sequence shown here is derived from an EMBL/GenBank/DDBJ whole genome shotgun (WGS) entry which is preliminary data.</text>
</comment>
<accession>A0AAJ0ZHZ2</accession>
<dbReference type="InterPro" id="IPR018511">
    <property type="entry name" value="Hemolysin-typ_Ca-bd_CS"/>
</dbReference>
<dbReference type="SMART" id="SM00327">
    <property type="entry name" value="VWA"/>
    <property type="match status" value="1"/>
</dbReference>
<dbReference type="NCBIfam" id="TIGR01965">
    <property type="entry name" value="VCBS_repeat"/>
    <property type="match status" value="5"/>
</dbReference>
<organism evidence="3 4">
    <name type="scientific">Pseudomonas chlororaphis subsp. aurantiaca</name>
    <dbReference type="NCBI Taxonomy" id="86192"/>
    <lineage>
        <taxon>Bacteria</taxon>
        <taxon>Pseudomonadati</taxon>
        <taxon>Pseudomonadota</taxon>
        <taxon>Gammaproteobacteria</taxon>
        <taxon>Pseudomonadales</taxon>
        <taxon>Pseudomonadaceae</taxon>
        <taxon>Pseudomonas</taxon>
    </lineage>
</organism>
<dbReference type="NCBIfam" id="NF033682">
    <property type="entry name" value="retention_LapA"/>
    <property type="match status" value="1"/>
</dbReference>
<dbReference type="RefSeq" id="WP_216310559.1">
    <property type="nucleotide sequence ID" value="NZ_JAEEFW010000003.1"/>
</dbReference>
<feature type="region of interest" description="Disordered" evidence="1">
    <location>
        <begin position="106"/>
        <end position="125"/>
    </location>
</feature>
<dbReference type="Pfam" id="PF13519">
    <property type="entry name" value="VWA_2"/>
    <property type="match status" value="1"/>
</dbReference>
<dbReference type="NCBIfam" id="TIGR03661">
    <property type="entry name" value="T1SS_VCA0849"/>
    <property type="match status" value="1"/>
</dbReference>
<dbReference type="Pfam" id="PF00353">
    <property type="entry name" value="HemolysinCabind"/>
    <property type="match status" value="2"/>
</dbReference>
<proteinExistence type="predicted"/>
<dbReference type="Pfam" id="PF17963">
    <property type="entry name" value="Big_9"/>
    <property type="match status" value="4"/>
</dbReference>
<name>A0AAJ0ZHZ2_9PSED</name>
<evidence type="ECO:0000256" key="1">
    <source>
        <dbReference type="SAM" id="MobiDB-lite"/>
    </source>
</evidence>
<evidence type="ECO:0000313" key="4">
    <source>
        <dbReference type="Proteomes" id="UP000787568"/>
    </source>
</evidence>
<dbReference type="InterPro" id="IPR010221">
    <property type="entry name" value="VCBS_dom"/>
</dbReference>
<dbReference type="InterPro" id="IPR002035">
    <property type="entry name" value="VWF_A"/>
</dbReference>
<dbReference type="PROSITE" id="PS00330">
    <property type="entry name" value="HEMOLYSIN_CALCIUM"/>
    <property type="match status" value="1"/>
</dbReference>
<dbReference type="InterPro" id="IPR047777">
    <property type="entry name" value="LapA-like_RM"/>
</dbReference>
<reference evidence="3" key="1">
    <citation type="submission" date="2020-12" db="EMBL/GenBank/DDBJ databases">
        <title>Generalized mutagenesis with transposon Tn5. A laboratory procedure for the identification of genes responsible for a bacterial phenotype and its regulation, illustrated with phenazine production in Pseudomonas chlororaphis.</title>
        <authorList>
            <person name="Muzio F."/>
            <person name="Sobrero P."/>
            <person name="Agaras B."/>
            <person name="Valverde C."/>
        </authorList>
    </citation>
    <scope>NUCLEOTIDE SEQUENCE</scope>
    <source>
        <strain evidence="3">SMMP3</strain>
    </source>
</reference>
<dbReference type="InterPro" id="IPR001343">
    <property type="entry name" value="Hemolysn_Ca-bd"/>
</dbReference>
<dbReference type="InterPro" id="IPR019960">
    <property type="entry name" value="T1SS_VCA0849"/>
</dbReference>
<protein>
    <submittedName>
        <fullName evidence="3">Retention module-containing protein</fullName>
    </submittedName>
</protein>
<sequence length="2370" mass="237434">MARLIGVVSKVIGQVVAVAADGSRRALVEGDRLFAGDQLVTGAQGAVAVHLQNGQELTLGRDSSLQLTPQLLANQAPHVQAPEVVTPSEAQLTDVEQLQKAIAAGADPTQTGEATAAGPGATGGTAGALGGGHTFVLLEEVGGRVEPVIGFPTAGFNGIPEFVPERIAAVPPSDNGGIAPPPPPNNPVTLGGLSVANGELTLSEANLPQGSASNPAALVQNGTFSISAPDGLLNLSVGGIAVVSGGVAAGFPQSITTALGNTLTITGFDPATGTVSYSYTLVGNEIHSAADGANNLSEHFTVLASDSNGDSASNSLDINITDDVPQAFNDSNGVASESQLVLTGNVLTNDVQGADRIPSGPIIAGTFNGTYGTLVLAADGTYTYTLHPADSAFLALQGGGSGTETFTYTLTDADGDTSTANLVLQVHNNDDSVVIQGLNVEGGEVTVYEKNLADGSNPDAGALTQSGTFNVSALDGLNTLTVGGITLVSGGVAAGFPQSISTGLGNTLTITGYDASTGVVSYSYTLVDNEAHPTGNGSNTLGESFTVVATDVDGSSSSGSLDITVVDDLPTAANDSNAGVASESQLTLSGNVLTNDVQGADRVPSGPITAGTFNGTYGTLVLAADGTYTYTVHTSDPAFLALKGGGNGTDSFTYTLTDADGDTSTANLVLQVHNNDDSVVIQGLNAEGGEVTVYEKNLADGSSPDAGALTQSGTFTVTALDGLQTLSVGGINVVTGGVPAGFPQSVTTALGNTLTITGYNAATGVISYSYTLADNEDHPTANGANSLSEHFNVVATDVDGSTASGSLDVNVVDDLPTAVNDSNGVASESQLVLSGNVLTNDVQGADRVPSGPVTAGTFTGTYGTLVLAADGTYTYTLNTADADFKALHGNGSGTETFAYTITDADGDPSTANLVLNIHNNDDGVTLDGLDSNGGELTVYEKHLSDGSSPNAAALTQSGTFTVTALDGLQTLTVGGISVVSGGVAAGFPQSITTDLGNTLTITGYNAATGVISYSYTLVDNEDHPTANGANSLSEHFNVVATDTDGSTASGSLDVNVVDDLPTAVNDSNGVASESQLVLSGNVLSNDIQGADRVPSGPVTAGTFTGTYGTLVLAADGTYTYTLNTDDADFKALQGNGNGTETFAYTITDADGDSSTANLVLNIHNNDDGVTLHCLDISGGELTVYEKHLSDGTSPNAPALTQSGFFAVSAPDGLQTLTVGGINVVIGGVAVGFPQSIMTALGNVLTINGYDANIGVVSYSYTLLDNENHPTGLGANSIAEHFTVLASDSDGSSASGVIDVNIVDDLPTANPDVVMADEGTTISGNVLGNDIGGADGPAATGAVVGVRAGSDTSTSAIGGLNTTINGLYGTLTLDAFGNATYHSYPNSVTTPDSEDVFVYTVRDADGDESTTTITIQICGNELRAVTDQDITVFEKALDLSKDGQDLAAGTVIGSDPGNTGETATGTLVGSVTGGSGAITYTLVGSATGTYGQILLNPDGTYRYTLTSAPKTSPTANDGPNVLSESFTYKATDAVGNTTTSTIQISIVDDVPQAVASERSVTALEVDSNLLLVIDVSGSMADPSGVPGLSRLELAKQAISTLLDKYDDMGDVKVQIVTFSSSATDKTPIWVDVATAKSIIASLSAGGGTNYDAAVAAAKLAFGTSGQISGAQNVGYFFSDGKPTDGQEIGTADETAWKAFLDANGIKNYAIGLGSGVSNSNLDPLAYDGSTHIDTNAVVVTDLNQLDSVLAGTVQGTPVTGSLLGEGGSFGADGGFIKTLVVDGTTYTYDPNGNSNQGSLSFSGGVNHGTFNTLDNSLSIATNNGGTLVVKLDTGDYTYTSQKITSVVLTETVGFTVSDNDGDLASSTLVVKVNPNAAPVAGDDHIITNILSGTIVVPADALLANDSDANGDPLTAAPTSFNTGWLSPGADFTAGSLQTIGFTGGSSQTLTVARASFNANTAAMTAAVVISGFLGSINNGNDNDEDVISVNLKQGETLNLDHNLTAGRVGMEYAFNGGAYTAIADGGSFTAGADGTYQIHVTNLTNPSGGNANGSENYQLTMTVNYAGGQESTPDYHGTYTASDSHGGSDSAAVSISYQGGHTLTGTAGDDVLLAGSGDNLINAGDGNDVLVAGSGNNILHGDAGNDLLFSGPGNDLLDGGTGNDTASYAHASAGVTVDLALLGAQNTGGAGTDILTAIENLVGSNYNDSLTGDSNANIITGGLGNDVLNGGGGDDLLIGGMGNNTLTGGSGSDTFQWQQGNSGHDLITDFTPGTDKLDLSQLLQGENASSASLDDYLHFTVTGSGPSLVTSIDVSAAAGATPSQTIDLAGVNLAAHYGVTPGAGGVIAGGADTATIINGMLNDHSLKVDTV</sequence>
<feature type="domain" description="VWFA" evidence="2">
    <location>
        <begin position="1567"/>
        <end position="1752"/>
    </location>
</feature>
<gene>
    <name evidence="3" type="ORF">I8747_08895</name>
</gene>
<dbReference type="Pfam" id="PF17803">
    <property type="entry name" value="Cadherin_4"/>
    <property type="match status" value="1"/>
</dbReference>
<evidence type="ECO:0000313" key="3">
    <source>
        <dbReference type="EMBL" id="MBU4632922.1"/>
    </source>
</evidence>
<evidence type="ECO:0000259" key="2">
    <source>
        <dbReference type="PROSITE" id="PS50234"/>
    </source>
</evidence>
<feature type="compositionally biased region" description="Low complexity" evidence="1">
    <location>
        <begin position="109"/>
        <end position="119"/>
    </location>
</feature>
<dbReference type="InterPro" id="IPR040853">
    <property type="entry name" value="RapA2_cadherin-like"/>
</dbReference>
<dbReference type="Proteomes" id="UP000787568">
    <property type="component" value="Unassembled WGS sequence"/>
</dbReference>
<dbReference type="EMBL" id="JAEEFW010000003">
    <property type="protein sequence ID" value="MBU4632922.1"/>
    <property type="molecule type" value="Genomic_DNA"/>
</dbReference>
<dbReference type="PROSITE" id="PS50234">
    <property type="entry name" value="VWFA"/>
    <property type="match status" value="1"/>
</dbReference>